<dbReference type="AlphaFoldDB" id="A0A6N7W955"/>
<evidence type="ECO:0000256" key="3">
    <source>
        <dbReference type="ARBA" id="ARBA00002728"/>
    </source>
</evidence>
<dbReference type="Pfam" id="PF02896">
    <property type="entry name" value="PEP-utilizers_C"/>
    <property type="match status" value="1"/>
</dbReference>
<dbReference type="GO" id="GO:0009401">
    <property type="term" value="P:phosphoenolpyruvate-dependent sugar phosphotransferase system"/>
    <property type="evidence" value="ECO:0007669"/>
    <property type="project" value="UniProtKB-KW"/>
</dbReference>
<dbReference type="Gene3D" id="3.20.20.60">
    <property type="entry name" value="Phosphoenolpyruvate-binding domains"/>
    <property type="match status" value="1"/>
</dbReference>
<feature type="domain" description="Phosphotransferase system enzyme I N-terminal" evidence="23">
    <location>
        <begin position="5"/>
        <end position="121"/>
    </location>
</feature>
<dbReference type="InterPro" id="IPR006318">
    <property type="entry name" value="PTS_EI-like"/>
</dbReference>
<keyword evidence="8 17" id="KW-0813">Transport</keyword>
<feature type="active site" description="Tele-phosphohistidine intermediate" evidence="18">
    <location>
        <position position="184"/>
    </location>
</feature>
<dbReference type="RefSeq" id="WP_154545882.1">
    <property type="nucleotide sequence ID" value="NZ_VULO01000011.1"/>
</dbReference>
<feature type="binding site" evidence="19">
    <location>
        <begin position="433"/>
        <end position="434"/>
    </location>
    <ligand>
        <name>phosphoenolpyruvate</name>
        <dbReference type="ChEBI" id="CHEBI:58702"/>
    </ligand>
</feature>
<dbReference type="EMBL" id="VULO01000011">
    <property type="protein sequence ID" value="MSS85013.1"/>
    <property type="molecule type" value="Genomic_DNA"/>
</dbReference>
<keyword evidence="9 17" id="KW-0963">Cytoplasm</keyword>
<reference evidence="24 25" key="1">
    <citation type="submission" date="2019-08" db="EMBL/GenBank/DDBJ databases">
        <title>In-depth cultivation of the pig gut microbiome towards novel bacterial diversity and tailored functional studies.</title>
        <authorList>
            <person name="Wylensek D."/>
            <person name="Hitch T.C.A."/>
            <person name="Clavel T."/>
        </authorList>
    </citation>
    <scope>NUCLEOTIDE SEQUENCE [LARGE SCALE GENOMIC DNA]</scope>
    <source>
        <strain evidence="24 25">WB03_NA08</strain>
    </source>
</reference>
<dbReference type="PROSITE" id="PS00370">
    <property type="entry name" value="PEP_ENZYMES_PHOS_SITE"/>
    <property type="match status" value="1"/>
</dbReference>
<dbReference type="InterPro" id="IPR008279">
    <property type="entry name" value="PEP-util_enz_mobile_dom"/>
</dbReference>
<dbReference type="SUPFAM" id="SSF47831">
    <property type="entry name" value="Enzyme I of the PEP:sugar phosphotransferase system HPr-binding (sub)domain"/>
    <property type="match status" value="1"/>
</dbReference>
<evidence type="ECO:0000313" key="25">
    <source>
        <dbReference type="Proteomes" id="UP000470875"/>
    </source>
</evidence>
<evidence type="ECO:0000256" key="9">
    <source>
        <dbReference type="ARBA" id="ARBA00022490"/>
    </source>
</evidence>
<evidence type="ECO:0000259" key="22">
    <source>
        <dbReference type="Pfam" id="PF02896"/>
    </source>
</evidence>
<accession>A0A6N7W955</accession>
<protein>
    <recommendedName>
        <fullName evidence="7 17">Phosphoenolpyruvate-protein phosphotransferase</fullName>
        <ecNumber evidence="6 17">2.7.3.9</ecNumber>
    </recommendedName>
    <alternativeName>
        <fullName evidence="16 17">Phosphotransferase system, enzyme I</fullName>
    </alternativeName>
</protein>
<keyword evidence="24" id="KW-0670">Pyruvate</keyword>
<comment type="similarity">
    <text evidence="5 17">Belongs to the PEP-utilizing enzyme family.</text>
</comment>
<feature type="binding site" evidence="19">
    <location>
        <position position="321"/>
    </location>
    <ligand>
        <name>phosphoenolpyruvate</name>
        <dbReference type="ChEBI" id="CHEBI:58702"/>
    </ligand>
</feature>
<keyword evidence="13 17" id="KW-0479">Metal-binding</keyword>
<evidence type="ECO:0000256" key="10">
    <source>
        <dbReference type="ARBA" id="ARBA00022597"/>
    </source>
</evidence>
<dbReference type="InterPro" id="IPR000121">
    <property type="entry name" value="PEP_util_C"/>
</dbReference>
<evidence type="ECO:0000256" key="16">
    <source>
        <dbReference type="ARBA" id="ARBA00033235"/>
    </source>
</evidence>
<feature type="binding site" evidence="20">
    <location>
        <position position="434"/>
    </location>
    <ligand>
        <name>Mg(2+)</name>
        <dbReference type="ChEBI" id="CHEBI:18420"/>
    </ligand>
</feature>
<evidence type="ECO:0000256" key="2">
    <source>
        <dbReference type="ARBA" id="ARBA00001946"/>
    </source>
</evidence>
<feature type="active site" description="Proton donor" evidence="18">
    <location>
        <position position="481"/>
    </location>
</feature>
<dbReference type="InterPro" id="IPR023151">
    <property type="entry name" value="PEP_util_CS"/>
</dbReference>
<comment type="caution">
    <text evidence="24">The sequence shown here is derived from an EMBL/GenBank/DDBJ whole genome shotgun (WGS) entry which is preliminary data.</text>
</comment>
<evidence type="ECO:0000256" key="11">
    <source>
        <dbReference type="ARBA" id="ARBA00022679"/>
    </source>
</evidence>
<evidence type="ECO:0000256" key="5">
    <source>
        <dbReference type="ARBA" id="ARBA00007837"/>
    </source>
</evidence>
<comment type="function">
    <text evidence="3 17">General (non sugar-specific) component of the phosphoenolpyruvate-dependent sugar phosphotransferase system (sugar PTS). This major carbohydrate active-transport system catalyzes the phosphorylation of incoming sugar substrates concomitantly with their translocation across the cell membrane. Enzyme I transfers the phosphoryl group from phosphoenolpyruvate (PEP) to the phosphoryl carrier protein (HPr).</text>
</comment>
<gene>
    <name evidence="24" type="primary">ptsP</name>
    <name evidence="24" type="ORF">FYJ24_09605</name>
</gene>
<dbReference type="GO" id="GO:0005737">
    <property type="term" value="C:cytoplasm"/>
    <property type="evidence" value="ECO:0007669"/>
    <property type="project" value="UniProtKB-SubCell"/>
</dbReference>
<comment type="subcellular location">
    <subcellularLocation>
        <location evidence="4 17">Cytoplasm</location>
    </subcellularLocation>
</comment>
<dbReference type="Gene3D" id="3.50.30.10">
    <property type="entry name" value="Phosphohistidine domain"/>
    <property type="match status" value="1"/>
</dbReference>
<dbReference type="PANTHER" id="PTHR46244:SF3">
    <property type="entry name" value="PHOSPHOENOLPYRUVATE-PROTEIN PHOSPHOTRANSFERASE"/>
    <property type="match status" value="1"/>
</dbReference>
<keyword evidence="15 17" id="KW-0460">Magnesium</keyword>
<keyword evidence="12 17" id="KW-0598">Phosphotransferase system</keyword>
<evidence type="ECO:0000256" key="14">
    <source>
        <dbReference type="ARBA" id="ARBA00022777"/>
    </source>
</evidence>
<evidence type="ECO:0000256" key="18">
    <source>
        <dbReference type="PIRSR" id="PIRSR000732-1"/>
    </source>
</evidence>
<evidence type="ECO:0000256" key="20">
    <source>
        <dbReference type="PIRSR" id="PIRSR000732-3"/>
    </source>
</evidence>
<proteinExistence type="inferred from homology"/>
<keyword evidence="11 17" id="KW-0808">Transferase</keyword>
<dbReference type="SUPFAM" id="SSF52009">
    <property type="entry name" value="Phosphohistidine domain"/>
    <property type="match status" value="1"/>
</dbReference>
<feature type="binding site" evidence="19">
    <location>
        <position position="444"/>
    </location>
    <ligand>
        <name>phosphoenolpyruvate</name>
        <dbReference type="ChEBI" id="CHEBI:58702"/>
    </ligand>
</feature>
<evidence type="ECO:0000256" key="4">
    <source>
        <dbReference type="ARBA" id="ARBA00004496"/>
    </source>
</evidence>
<dbReference type="InterPro" id="IPR040442">
    <property type="entry name" value="Pyrv_kinase-like_dom_sf"/>
</dbReference>
<evidence type="ECO:0000256" key="17">
    <source>
        <dbReference type="PIRNR" id="PIRNR000732"/>
    </source>
</evidence>
<feature type="binding site" evidence="20">
    <location>
        <position position="410"/>
    </location>
    <ligand>
        <name>Mg(2+)</name>
        <dbReference type="ChEBI" id="CHEBI:18420"/>
    </ligand>
</feature>
<dbReference type="InterPro" id="IPR036618">
    <property type="entry name" value="PtsI_HPr-bd_sf"/>
</dbReference>
<evidence type="ECO:0000259" key="23">
    <source>
        <dbReference type="Pfam" id="PF05524"/>
    </source>
</evidence>
<keyword evidence="10 17" id="KW-0762">Sugar transport</keyword>
<dbReference type="PANTHER" id="PTHR46244">
    <property type="entry name" value="PHOSPHOENOLPYRUVATE-PROTEIN PHOSPHOTRANSFERASE"/>
    <property type="match status" value="1"/>
</dbReference>
<dbReference type="GO" id="GO:0046872">
    <property type="term" value="F:metal ion binding"/>
    <property type="evidence" value="ECO:0007669"/>
    <property type="project" value="UniProtKB-KW"/>
</dbReference>
<dbReference type="EC" id="2.7.3.9" evidence="6 17"/>
<evidence type="ECO:0000256" key="1">
    <source>
        <dbReference type="ARBA" id="ARBA00000683"/>
    </source>
</evidence>
<evidence type="ECO:0000256" key="7">
    <source>
        <dbReference type="ARBA" id="ARBA00016544"/>
    </source>
</evidence>
<dbReference type="Pfam" id="PF05524">
    <property type="entry name" value="PEP-utilisers_N"/>
    <property type="match status" value="1"/>
</dbReference>
<dbReference type="GO" id="GO:0016301">
    <property type="term" value="F:kinase activity"/>
    <property type="evidence" value="ECO:0007669"/>
    <property type="project" value="UniProtKB-KW"/>
</dbReference>
<comment type="cofactor">
    <cofactor evidence="2 17 20">
        <name>Mg(2+)</name>
        <dbReference type="ChEBI" id="CHEBI:18420"/>
    </cofactor>
</comment>
<dbReference type="GO" id="GO:0008965">
    <property type="term" value="F:phosphoenolpyruvate-protein phosphotransferase activity"/>
    <property type="evidence" value="ECO:0007669"/>
    <property type="project" value="UniProtKB-EC"/>
</dbReference>
<dbReference type="Pfam" id="PF00391">
    <property type="entry name" value="PEP-utilizers"/>
    <property type="match status" value="1"/>
</dbReference>
<dbReference type="InterPro" id="IPR036637">
    <property type="entry name" value="Phosphohistidine_dom_sf"/>
</dbReference>
<comment type="catalytic activity">
    <reaction evidence="1 17">
        <text>L-histidyl-[protein] + phosphoenolpyruvate = N(pros)-phospho-L-histidyl-[protein] + pyruvate</text>
        <dbReference type="Rhea" id="RHEA:23880"/>
        <dbReference type="Rhea" id="RHEA-COMP:9745"/>
        <dbReference type="Rhea" id="RHEA-COMP:9746"/>
        <dbReference type="ChEBI" id="CHEBI:15361"/>
        <dbReference type="ChEBI" id="CHEBI:29979"/>
        <dbReference type="ChEBI" id="CHEBI:58702"/>
        <dbReference type="ChEBI" id="CHEBI:64837"/>
        <dbReference type="EC" id="2.7.3.9"/>
    </reaction>
</comment>
<evidence type="ECO:0000256" key="13">
    <source>
        <dbReference type="ARBA" id="ARBA00022723"/>
    </source>
</evidence>
<keyword evidence="25" id="KW-1185">Reference proteome</keyword>
<evidence type="ECO:0000256" key="8">
    <source>
        <dbReference type="ARBA" id="ARBA00022448"/>
    </source>
</evidence>
<dbReference type="Gene3D" id="1.10.274.10">
    <property type="entry name" value="PtsI, HPr-binding domain"/>
    <property type="match status" value="1"/>
</dbReference>
<dbReference type="PRINTS" id="PR01736">
    <property type="entry name" value="PHPHTRNFRASE"/>
</dbReference>
<dbReference type="InterPro" id="IPR024692">
    <property type="entry name" value="PTS_EI"/>
</dbReference>
<evidence type="ECO:0000256" key="6">
    <source>
        <dbReference type="ARBA" id="ARBA00012232"/>
    </source>
</evidence>
<feature type="domain" description="PEP-utilising enzyme C-terminal" evidence="22">
    <location>
        <begin position="248"/>
        <end position="519"/>
    </location>
</feature>
<dbReference type="InterPro" id="IPR018274">
    <property type="entry name" value="PEP_util_AS"/>
</dbReference>
<evidence type="ECO:0000256" key="12">
    <source>
        <dbReference type="ARBA" id="ARBA00022683"/>
    </source>
</evidence>
<evidence type="ECO:0000259" key="21">
    <source>
        <dbReference type="Pfam" id="PF00391"/>
    </source>
</evidence>
<evidence type="ECO:0000256" key="19">
    <source>
        <dbReference type="PIRSR" id="PIRSR000732-2"/>
    </source>
</evidence>
<evidence type="ECO:0000256" key="15">
    <source>
        <dbReference type="ARBA" id="ARBA00022842"/>
    </source>
</evidence>
<feature type="binding site" evidence="19">
    <location>
        <position position="285"/>
    </location>
    <ligand>
        <name>phosphoenolpyruvate</name>
        <dbReference type="ChEBI" id="CHEBI:58702"/>
    </ligand>
</feature>
<evidence type="ECO:0000313" key="24">
    <source>
        <dbReference type="EMBL" id="MSS85013.1"/>
    </source>
</evidence>
<dbReference type="PROSITE" id="PS00742">
    <property type="entry name" value="PEP_ENZYMES_2"/>
    <property type="match status" value="1"/>
</dbReference>
<dbReference type="InterPro" id="IPR050499">
    <property type="entry name" value="PEP-utilizing_PTS_enzyme"/>
</dbReference>
<name>A0A6N7W955_9ACTO</name>
<dbReference type="NCBIfam" id="TIGR01417">
    <property type="entry name" value="PTS_I_fam"/>
    <property type="match status" value="1"/>
</dbReference>
<organism evidence="24 25">
    <name type="scientific">Scrofimicrobium canadense</name>
    <dbReference type="NCBI Taxonomy" id="2652290"/>
    <lineage>
        <taxon>Bacteria</taxon>
        <taxon>Bacillati</taxon>
        <taxon>Actinomycetota</taxon>
        <taxon>Actinomycetes</taxon>
        <taxon>Actinomycetales</taxon>
        <taxon>Actinomycetaceae</taxon>
        <taxon>Scrofimicrobium</taxon>
    </lineage>
</organism>
<dbReference type="PIRSF" id="PIRSF000732">
    <property type="entry name" value="PTS_enzyme_I"/>
    <property type="match status" value="1"/>
</dbReference>
<sequence length="548" mass="57429">MRELQGLGVGSGIAVAPIVKMSPPLPDPDDIRFMGDIAAEQKRVREASEAVVADLERRAASAPEEAAEILNATALMAADPVLMSDVDARIARNKTGERAVWEAIEAFSDTLRQMGGYMAERAGDLADVSARIRAVLQGVPAPSVPVRTEPFILVAPDLAPADTAVLDFSVVKGLITEGGGPTGHTAIIARGNGIPALVGVAGCMDMDEDAVVIADAAKGIVIVDPSPEQVEEAQMNCKNRAERLAFQGPAAFSDGEAVELLANVGSANEGAIALEQGAQGIGLFRTEFVFLDSDNAPSLEAQTKEYRALFSQFSGKKVVVRTLDAGADKPLPYLNPAIEPNPALGERGYRSLSKYPHISRTQLDAISAAARESNADVWVMAPMIADAREASQFYGEAKEAGLNVVGVMAEIPSVAIVADQVFSSCDFVSIGTNDLTQYLMAADRLLGGLGSYQSPWHPAVLRLVKMLGEAAERAGKPLGVCGEAAADPHLAPILIALGATSLSAAPTALPEVRWGLSQTTRSKAQQAAEAACEAMDANEARRTALTLL</sequence>
<dbReference type="InterPro" id="IPR015813">
    <property type="entry name" value="Pyrv/PenolPyrv_kinase-like_dom"/>
</dbReference>
<keyword evidence="14 17" id="KW-0418">Kinase</keyword>
<dbReference type="InterPro" id="IPR008731">
    <property type="entry name" value="PTS_EIN"/>
</dbReference>
<dbReference type="Proteomes" id="UP000470875">
    <property type="component" value="Unassembled WGS sequence"/>
</dbReference>
<dbReference type="SUPFAM" id="SSF51621">
    <property type="entry name" value="Phosphoenolpyruvate/pyruvate domain"/>
    <property type="match status" value="1"/>
</dbReference>
<feature type="domain" description="PEP-utilising enzyme mobile" evidence="21">
    <location>
        <begin position="149"/>
        <end position="219"/>
    </location>
</feature>